<evidence type="ECO:0000256" key="1">
    <source>
        <dbReference type="SAM" id="SignalP"/>
    </source>
</evidence>
<protein>
    <recommendedName>
        <fullName evidence="4">Peptidase S1 domain-containing protein</fullName>
    </recommendedName>
</protein>
<name>A0ABP7RDY2_9SPHN</name>
<comment type="caution">
    <text evidence="2">The sequence shown here is derived from an EMBL/GenBank/DDBJ whole genome shotgun (WGS) entry which is preliminary data.</text>
</comment>
<sequence>MTVRLVLLAVLFAAAPVPALAADPVRLSPEQALAADAERYASMFGVSAEEAQLRLDQQRASTRISDALRVRYRERLASISVVHRPDWHLLVRLTPGERPADSIESVNGLAVPVRFAVDAAGTREQAVRLLDQYRFLLPELIPGYRGAGVNPATGGLVVMQRPSADSRPVADVERLLQERIGLPVRVRRLDAQLQDSAAIGGGRVEGPNADGRRFRCTTGFVVRNARNELGITTAAHCPDTLTWRAPDGEERLLPMLGAWGAAQNDIQIHGGVGPAEALIYSDTAKTTVRPITSWATRPMTRPGDWLCLRGESSGYACSEVELTDFAPPADLCGGLCTSSWVTMRGPECRRGDSGAPIFLGSIAYGTLKGGAYNADEKCAFSYYQSVDYLPGDWRVLTVR</sequence>
<dbReference type="SUPFAM" id="SSF50494">
    <property type="entry name" value="Trypsin-like serine proteases"/>
    <property type="match status" value="1"/>
</dbReference>
<feature type="chain" id="PRO_5046414779" description="Peptidase S1 domain-containing protein" evidence="1">
    <location>
        <begin position="22"/>
        <end position="399"/>
    </location>
</feature>
<organism evidence="2 3">
    <name type="scientific">Sphingomonas humi</name>
    <dbReference type="NCBI Taxonomy" id="335630"/>
    <lineage>
        <taxon>Bacteria</taxon>
        <taxon>Pseudomonadati</taxon>
        <taxon>Pseudomonadota</taxon>
        <taxon>Alphaproteobacteria</taxon>
        <taxon>Sphingomonadales</taxon>
        <taxon>Sphingomonadaceae</taxon>
        <taxon>Sphingomonas</taxon>
    </lineage>
</organism>
<keyword evidence="3" id="KW-1185">Reference proteome</keyword>
<reference evidence="3" key="1">
    <citation type="journal article" date="2019" name="Int. J. Syst. Evol. Microbiol.">
        <title>The Global Catalogue of Microorganisms (GCM) 10K type strain sequencing project: providing services to taxonomists for standard genome sequencing and annotation.</title>
        <authorList>
            <consortium name="The Broad Institute Genomics Platform"/>
            <consortium name="The Broad Institute Genome Sequencing Center for Infectious Disease"/>
            <person name="Wu L."/>
            <person name="Ma J."/>
        </authorList>
    </citation>
    <scope>NUCLEOTIDE SEQUENCE [LARGE SCALE GENOMIC DNA]</scope>
    <source>
        <strain evidence="3">JCM 16603</strain>
    </source>
</reference>
<dbReference type="RefSeq" id="WP_344708202.1">
    <property type="nucleotide sequence ID" value="NZ_BAAAZD010000001.1"/>
</dbReference>
<dbReference type="Gene3D" id="2.40.10.10">
    <property type="entry name" value="Trypsin-like serine proteases"/>
    <property type="match status" value="2"/>
</dbReference>
<evidence type="ECO:0000313" key="2">
    <source>
        <dbReference type="EMBL" id="GAA3996097.1"/>
    </source>
</evidence>
<feature type="signal peptide" evidence="1">
    <location>
        <begin position="1"/>
        <end position="21"/>
    </location>
</feature>
<proteinExistence type="predicted"/>
<evidence type="ECO:0000313" key="3">
    <source>
        <dbReference type="Proteomes" id="UP001501310"/>
    </source>
</evidence>
<dbReference type="EMBL" id="BAAAZD010000001">
    <property type="protein sequence ID" value="GAA3996097.1"/>
    <property type="molecule type" value="Genomic_DNA"/>
</dbReference>
<keyword evidence="1" id="KW-0732">Signal</keyword>
<evidence type="ECO:0008006" key="4">
    <source>
        <dbReference type="Google" id="ProtNLM"/>
    </source>
</evidence>
<accession>A0ABP7RDY2</accession>
<dbReference type="Proteomes" id="UP001501310">
    <property type="component" value="Unassembled WGS sequence"/>
</dbReference>
<dbReference type="InterPro" id="IPR043504">
    <property type="entry name" value="Peptidase_S1_PA_chymotrypsin"/>
</dbReference>
<dbReference type="InterPro" id="IPR009003">
    <property type="entry name" value="Peptidase_S1_PA"/>
</dbReference>
<gene>
    <name evidence="2" type="ORF">GCM10022211_01030</name>
</gene>